<dbReference type="PANTHER" id="PTHR46040:SF3">
    <property type="entry name" value="HIGH MOBILITY GROUP PROTEIN 2"/>
    <property type="match status" value="1"/>
</dbReference>
<feature type="region of interest" description="Disordered" evidence="4">
    <location>
        <begin position="218"/>
        <end position="312"/>
    </location>
</feature>
<evidence type="ECO:0000256" key="2">
    <source>
        <dbReference type="ARBA" id="ARBA00023242"/>
    </source>
</evidence>
<name>A0ABP0EQN3_9ASCO</name>
<feature type="DNA-binding region" description="HMG box" evidence="3">
    <location>
        <begin position="149"/>
        <end position="222"/>
    </location>
</feature>
<dbReference type="SUPFAM" id="SSF47095">
    <property type="entry name" value="HMG-box"/>
    <property type="match status" value="1"/>
</dbReference>
<proteinExistence type="predicted"/>
<feature type="compositionally biased region" description="Polar residues" evidence="4">
    <location>
        <begin position="114"/>
        <end position="126"/>
    </location>
</feature>
<organism evidence="6 7">
    <name type="scientific">[Candida] anglica</name>
    <dbReference type="NCBI Taxonomy" id="148631"/>
    <lineage>
        <taxon>Eukaryota</taxon>
        <taxon>Fungi</taxon>
        <taxon>Dikarya</taxon>
        <taxon>Ascomycota</taxon>
        <taxon>Saccharomycotina</taxon>
        <taxon>Pichiomycetes</taxon>
        <taxon>Debaryomycetaceae</taxon>
        <taxon>Kurtzmaniella</taxon>
    </lineage>
</organism>
<dbReference type="Proteomes" id="UP001497600">
    <property type="component" value="Chromosome H"/>
</dbReference>
<evidence type="ECO:0000256" key="3">
    <source>
        <dbReference type="PROSITE-ProRule" id="PRU00267"/>
    </source>
</evidence>
<dbReference type="Gene3D" id="1.10.30.10">
    <property type="entry name" value="High mobility group box domain"/>
    <property type="match status" value="1"/>
</dbReference>
<dbReference type="PANTHER" id="PTHR46040">
    <property type="entry name" value="HIGH MOBILITY GROUP PROTEIN 2"/>
    <property type="match status" value="1"/>
</dbReference>
<evidence type="ECO:0000256" key="1">
    <source>
        <dbReference type="ARBA" id="ARBA00023125"/>
    </source>
</evidence>
<keyword evidence="7" id="KW-1185">Reference proteome</keyword>
<evidence type="ECO:0000313" key="7">
    <source>
        <dbReference type="Proteomes" id="UP001497600"/>
    </source>
</evidence>
<dbReference type="Pfam" id="PF00505">
    <property type="entry name" value="HMG_box"/>
    <property type="match status" value="1"/>
</dbReference>
<reference evidence="6 7" key="1">
    <citation type="submission" date="2024-01" db="EMBL/GenBank/DDBJ databases">
        <authorList>
            <consortium name="Genoscope - CEA"/>
            <person name="William W."/>
        </authorList>
    </citation>
    <scope>NUCLEOTIDE SEQUENCE [LARGE SCALE GENOMIC DNA]</scope>
    <source>
        <strain evidence="6 7">29B2s-10</strain>
    </source>
</reference>
<evidence type="ECO:0000313" key="6">
    <source>
        <dbReference type="EMBL" id="CAK7922253.1"/>
    </source>
</evidence>
<feature type="compositionally biased region" description="Basic and acidic residues" evidence="4">
    <location>
        <begin position="289"/>
        <end position="298"/>
    </location>
</feature>
<keyword evidence="2 3" id="KW-0539">Nucleus</keyword>
<feature type="region of interest" description="Disordered" evidence="4">
    <location>
        <begin position="62"/>
        <end position="155"/>
    </location>
</feature>
<dbReference type="InterPro" id="IPR051965">
    <property type="entry name" value="ChromReg_NeuronalGeneExpr"/>
</dbReference>
<evidence type="ECO:0000259" key="5">
    <source>
        <dbReference type="PROSITE" id="PS50118"/>
    </source>
</evidence>
<dbReference type="InterPro" id="IPR009071">
    <property type="entry name" value="HMG_box_dom"/>
</dbReference>
<keyword evidence="1 3" id="KW-0238">DNA-binding</keyword>
<dbReference type="InterPro" id="IPR036910">
    <property type="entry name" value="HMG_box_dom_sf"/>
</dbReference>
<dbReference type="SMART" id="SM00398">
    <property type="entry name" value="HMG"/>
    <property type="match status" value="1"/>
</dbReference>
<dbReference type="PROSITE" id="PS50118">
    <property type="entry name" value="HMG_BOX_2"/>
    <property type="match status" value="1"/>
</dbReference>
<feature type="domain" description="HMG box" evidence="5">
    <location>
        <begin position="149"/>
        <end position="222"/>
    </location>
</feature>
<gene>
    <name evidence="6" type="primary">HMO1</name>
    <name evidence="6" type="ORF">CAAN4_H24520</name>
</gene>
<evidence type="ECO:0000256" key="4">
    <source>
        <dbReference type="SAM" id="MobiDB-lite"/>
    </source>
</evidence>
<sequence>MSDLKTAKDSLVASLFELSKAAQDAASATVEFYKSTLSEDSEKTLAATLKNVQDATSVVSEAVQKAAPKKRVSKKAAAAAAKNSEESTIDTAATEVPEGVKSTKTKGKKKDENGTVSDEPTESSEASAGALVVPEKKKRKKVEKDPNAPKKPLTMYFAYSFHHRDLIREDRKKKDLPALPSSELSELVKKQWENISPEEKQEWQQKYQNQLKDYQAKKEAYATEKASNGDAASPVKESAISSSQSEAVAPSSPLKAPEDVTPSSPSKSSSVAVPVLSPLKKESKKRSKKTSEEKEEKKSKKAKKLASQSSNV</sequence>
<feature type="compositionally biased region" description="Low complexity" evidence="4">
    <location>
        <begin position="241"/>
        <end position="253"/>
    </location>
</feature>
<feature type="compositionally biased region" description="Low complexity" evidence="4">
    <location>
        <begin position="260"/>
        <end position="278"/>
    </location>
</feature>
<protein>
    <submittedName>
        <fullName evidence="6">Transcriptional regulator Hmo1p</fullName>
    </submittedName>
</protein>
<dbReference type="EMBL" id="OZ004260">
    <property type="protein sequence ID" value="CAK7922253.1"/>
    <property type="molecule type" value="Genomic_DNA"/>
</dbReference>
<accession>A0ABP0EQN3</accession>